<keyword evidence="1" id="KW-0732">Signal</keyword>
<feature type="signal peptide" evidence="1">
    <location>
        <begin position="1"/>
        <end position="19"/>
    </location>
</feature>
<dbReference type="SMART" id="SM00867">
    <property type="entry name" value="YceI"/>
    <property type="match status" value="1"/>
</dbReference>
<dbReference type="InterPro" id="IPR007372">
    <property type="entry name" value="Lipid/polyisoprenoid-bd_YceI"/>
</dbReference>
<sequence length="195" mass="20432">MIRTALFAALFASAGVAVAAPANYDVDPTHTFAGYEVNHLGLSLQHGTFTKVSGKLSVDEAAKKGSVDVSIDANSLQTFLGDRDTHLKSADFFNVAKFPTLTYKSTAVVFKGDKPATVQGNLTLLGVTKPVTLTLARVSKGKNPMTGVETWGANAVATIKRSDFGMKTFVPAIGDEVKLNITLEATAAQGAQAAQ</sequence>
<dbReference type="SUPFAM" id="SSF101874">
    <property type="entry name" value="YceI-like"/>
    <property type="match status" value="1"/>
</dbReference>
<dbReference type="InterPro" id="IPR036761">
    <property type="entry name" value="TTHA0802/YceI-like_sf"/>
</dbReference>
<dbReference type="Pfam" id="PF04264">
    <property type="entry name" value="YceI"/>
    <property type="match status" value="1"/>
</dbReference>
<accession>A0ABV1LZI5</accession>
<dbReference type="EMBL" id="JBEFLD010000001">
    <property type="protein sequence ID" value="MEQ6289344.1"/>
    <property type="molecule type" value="Genomic_DNA"/>
</dbReference>
<reference evidence="3" key="1">
    <citation type="submission" date="2024-06" db="EMBL/GenBank/DDBJ databases">
        <title>Genome sequence of Vogesella sp. MAHUQ-64.</title>
        <authorList>
            <person name="Huq M.A."/>
        </authorList>
    </citation>
    <scope>NUCLEOTIDE SEQUENCE</scope>
    <source>
        <strain evidence="3">MAHUQ-64</strain>
    </source>
</reference>
<evidence type="ECO:0000259" key="2">
    <source>
        <dbReference type="SMART" id="SM00867"/>
    </source>
</evidence>
<dbReference type="Gene3D" id="2.40.128.110">
    <property type="entry name" value="Lipid/polyisoprenoid-binding, YceI-like"/>
    <property type="match status" value="1"/>
</dbReference>
<evidence type="ECO:0000256" key="1">
    <source>
        <dbReference type="SAM" id="SignalP"/>
    </source>
</evidence>
<dbReference type="PANTHER" id="PTHR34406:SF1">
    <property type="entry name" value="PROTEIN YCEI"/>
    <property type="match status" value="1"/>
</dbReference>
<dbReference type="RefSeq" id="WP_349583180.1">
    <property type="nucleotide sequence ID" value="NZ_JBEFLD010000001.1"/>
</dbReference>
<comment type="caution">
    <text evidence="3">The sequence shown here is derived from an EMBL/GenBank/DDBJ whole genome shotgun (WGS) entry which is preliminary data.</text>
</comment>
<gene>
    <name evidence="3" type="ORF">ABNW52_01795</name>
</gene>
<feature type="chain" id="PRO_5046592801" evidence="1">
    <location>
        <begin position="20"/>
        <end position="195"/>
    </location>
</feature>
<keyword evidence="4" id="KW-1185">Reference proteome</keyword>
<organism evidence="3 4">
    <name type="scientific">Vogesella oryzagri</name>
    <dbReference type="NCBI Taxonomy" id="3160864"/>
    <lineage>
        <taxon>Bacteria</taxon>
        <taxon>Pseudomonadati</taxon>
        <taxon>Pseudomonadota</taxon>
        <taxon>Betaproteobacteria</taxon>
        <taxon>Neisseriales</taxon>
        <taxon>Chromobacteriaceae</taxon>
        <taxon>Vogesella</taxon>
    </lineage>
</organism>
<feature type="domain" description="Lipid/polyisoprenoid-binding YceI-like" evidence="2">
    <location>
        <begin position="23"/>
        <end position="186"/>
    </location>
</feature>
<dbReference type="Proteomes" id="UP001433638">
    <property type="component" value="Unassembled WGS sequence"/>
</dbReference>
<name>A0ABV1LZI5_9NEIS</name>
<proteinExistence type="predicted"/>
<evidence type="ECO:0000313" key="4">
    <source>
        <dbReference type="Proteomes" id="UP001433638"/>
    </source>
</evidence>
<evidence type="ECO:0000313" key="3">
    <source>
        <dbReference type="EMBL" id="MEQ6289344.1"/>
    </source>
</evidence>
<dbReference type="PANTHER" id="PTHR34406">
    <property type="entry name" value="PROTEIN YCEI"/>
    <property type="match status" value="1"/>
</dbReference>
<protein>
    <submittedName>
        <fullName evidence="3">YceI family protein</fullName>
    </submittedName>
</protein>